<name>A0A8X7TRV2_BRACI</name>
<reference evidence="1 2" key="1">
    <citation type="submission" date="2020-02" db="EMBL/GenBank/DDBJ databases">
        <authorList>
            <person name="Ma Q."/>
            <person name="Huang Y."/>
            <person name="Song X."/>
            <person name="Pei D."/>
        </authorList>
    </citation>
    <scope>NUCLEOTIDE SEQUENCE [LARGE SCALE GENOMIC DNA]</scope>
    <source>
        <strain evidence="1">Sxm20200214</strain>
        <tissue evidence="1">Leaf</tissue>
    </source>
</reference>
<gene>
    <name evidence="1" type="ORF">Bca52824_089534</name>
</gene>
<dbReference type="Proteomes" id="UP000886595">
    <property type="component" value="Unassembled WGS sequence"/>
</dbReference>
<evidence type="ECO:0000313" key="2">
    <source>
        <dbReference type="Proteomes" id="UP000886595"/>
    </source>
</evidence>
<sequence length="104" mass="11536">MADMAACAAACIRQSAWFRPRTSQLFWKRVAGRIALLETPVTTLQHMEQVRGGSTRIQAMVTLQKYGINPSQSSSEHYLIGICEGVPKNTASVLAFTVNYKYVL</sequence>
<dbReference type="AlphaFoldDB" id="A0A8X7TRV2"/>
<protein>
    <submittedName>
        <fullName evidence="1">Uncharacterized protein</fullName>
    </submittedName>
</protein>
<keyword evidence="2" id="KW-1185">Reference proteome</keyword>
<organism evidence="1 2">
    <name type="scientific">Brassica carinata</name>
    <name type="common">Ethiopian mustard</name>
    <name type="synonym">Abyssinian cabbage</name>
    <dbReference type="NCBI Taxonomy" id="52824"/>
    <lineage>
        <taxon>Eukaryota</taxon>
        <taxon>Viridiplantae</taxon>
        <taxon>Streptophyta</taxon>
        <taxon>Embryophyta</taxon>
        <taxon>Tracheophyta</taxon>
        <taxon>Spermatophyta</taxon>
        <taxon>Magnoliopsida</taxon>
        <taxon>eudicotyledons</taxon>
        <taxon>Gunneridae</taxon>
        <taxon>Pentapetalae</taxon>
        <taxon>rosids</taxon>
        <taxon>malvids</taxon>
        <taxon>Brassicales</taxon>
        <taxon>Brassicaceae</taxon>
        <taxon>Brassiceae</taxon>
        <taxon>Brassica</taxon>
    </lineage>
</organism>
<dbReference type="EMBL" id="JAAMPC010000017">
    <property type="protein sequence ID" value="KAG2249906.1"/>
    <property type="molecule type" value="Genomic_DNA"/>
</dbReference>
<proteinExistence type="predicted"/>
<comment type="caution">
    <text evidence="1">The sequence shown here is derived from an EMBL/GenBank/DDBJ whole genome shotgun (WGS) entry which is preliminary data.</text>
</comment>
<accession>A0A8X7TRV2</accession>
<evidence type="ECO:0000313" key="1">
    <source>
        <dbReference type="EMBL" id="KAG2249906.1"/>
    </source>
</evidence>